<dbReference type="EMBL" id="KL367541">
    <property type="protein sequence ID" value="KFD65256.1"/>
    <property type="molecule type" value="Genomic_DNA"/>
</dbReference>
<evidence type="ECO:0000313" key="1">
    <source>
        <dbReference type="EMBL" id="KFD65256.1"/>
    </source>
</evidence>
<dbReference type="AlphaFoldDB" id="A0A085N710"/>
<accession>A0A085N710</accession>
<protein>
    <submittedName>
        <fullName evidence="1">Uncharacterized protein</fullName>
    </submittedName>
</protein>
<gene>
    <name evidence="1" type="ORF">M514_00659</name>
</gene>
<sequence length="225" mass="25342">MYNMKNQKEKLLDLFVHLSSCASLLDAWAMGSAESFGVFSSSPSDCIASTAVSGFFVYSCCLVLSCQHGCPLFASRLSLRLYRAALYIDIKHFRLHNASGSLRASSSECDQGNNLVGLINRTELQYALHVWDCDWELFKHNSLFIHNSKTKERKHSNHTSTELEQNNLNPYLSCLQGKRYNNAIHATISLGSYREQCHGNKRRGRSKIGQRFFITAPRHANSVGT</sequence>
<reference evidence="1" key="1">
    <citation type="journal article" date="2014" name="Nat. Genet.">
        <title>Genome and transcriptome of the porcine whipworm Trichuris suis.</title>
        <authorList>
            <person name="Jex A.R."/>
            <person name="Nejsum P."/>
            <person name="Schwarz E.M."/>
            <person name="Hu L."/>
            <person name="Young N.D."/>
            <person name="Hall R.S."/>
            <person name="Korhonen P.K."/>
            <person name="Liao S."/>
            <person name="Thamsborg S."/>
            <person name="Xia J."/>
            <person name="Xu P."/>
            <person name="Wang S."/>
            <person name="Scheerlinck J.P."/>
            <person name="Hofmann A."/>
            <person name="Sternberg P.W."/>
            <person name="Wang J."/>
            <person name="Gasser R.B."/>
        </authorList>
    </citation>
    <scope>NUCLEOTIDE SEQUENCE [LARGE SCALE GENOMIC DNA]</scope>
    <source>
        <strain evidence="1">DCEP-RM93F</strain>
    </source>
</reference>
<organism evidence="1">
    <name type="scientific">Trichuris suis</name>
    <name type="common">pig whipworm</name>
    <dbReference type="NCBI Taxonomy" id="68888"/>
    <lineage>
        <taxon>Eukaryota</taxon>
        <taxon>Metazoa</taxon>
        <taxon>Ecdysozoa</taxon>
        <taxon>Nematoda</taxon>
        <taxon>Enoplea</taxon>
        <taxon>Dorylaimia</taxon>
        <taxon>Trichinellida</taxon>
        <taxon>Trichuridae</taxon>
        <taxon>Trichuris</taxon>
    </lineage>
</organism>
<dbReference type="Proteomes" id="UP000030758">
    <property type="component" value="Unassembled WGS sequence"/>
</dbReference>
<name>A0A085N710_9BILA</name>
<proteinExistence type="predicted"/>